<evidence type="ECO:0000313" key="12">
    <source>
        <dbReference type="Proteomes" id="UP000586827"/>
    </source>
</evidence>
<keyword evidence="9" id="KW-0812">Transmembrane</keyword>
<feature type="domain" description="Histidine kinase/HSP90-like ATPase" evidence="10">
    <location>
        <begin position="305"/>
        <end position="397"/>
    </location>
</feature>
<dbReference type="Proteomes" id="UP000586827">
    <property type="component" value="Unassembled WGS sequence"/>
</dbReference>
<evidence type="ECO:0000256" key="1">
    <source>
        <dbReference type="ARBA" id="ARBA00000085"/>
    </source>
</evidence>
<dbReference type="InterPro" id="IPR036890">
    <property type="entry name" value="HATPase_C_sf"/>
</dbReference>
<dbReference type="Pfam" id="PF23539">
    <property type="entry name" value="DUF7134"/>
    <property type="match status" value="1"/>
</dbReference>
<gene>
    <name evidence="11" type="ORF">HLB23_08665</name>
</gene>
<organism evidence="11 12">
    <name type="scientific">Nocardia uniformis</name>
    <dbReference type="NCBI Taxonomy" id="53432"/>
    <lineage>
        <taxon>Bacteria</taxon>
        <taxon>Bacillati</taxon>
        <taxon>Actinomycetota</taxon>
        <taxon>Actinomycetes</taxon>
        <taxon>Mycobacteriales</taxon>
        <taxon>Nocardiaceae</taxon>
        <taxon>Nocardia</taxon>
    </lineage>
</organism>
<dbReference type="InterPro" id="IPR050482">
    <property type="entry name" value="Sensor_HK_TwoCompSys"/>
</dbReference>
<comment type="caution">
    <text evidence="11">The sequence shown here is derived from an EMBL/GenBank/DDBJ whole genome shotgun (WGS) entry which is preliminary data.</text>
</comment>
<keyword evidence="9" id="KW-1133">Transmembrane helix</keyword>
<evidence type="ECO:0000256" key="2">
    <source>
        <dbReference type="ARBA" id="ARBA00012438"/>
    </source>
</evidence>
<name>A0A849BUS5_9NOCA</name>
<dbReference type="GO" id="GO:0005524">
    <property type="term" value="F:ATP binding"/>
    <property type="evidence" value="ECO:0007669"/>
    <property type="project" value="UniProtKB-KW"/>
</dbReference>
<evidence type="ECO:0000256" key="9">
    <source>
        <dbReference type="SAM" id="Phobius"/>
    </source>
</evidence>
<keyword evidence="3" id="KW-0597">Phosphoprotein</keyword>
<reference evidence="11 12" key="1">
    <citation type="submission" date="2020-05" db="EMBL/GenBank/DDBJ databases">
        <title>MicrobeNet Type strains.</title>
        <authorList>
            <person name="Nicholson A.C."/>
        </authorList>
    </citation>
    <scope>NUCLEOTIDE SEQUENCE [LARGE SCALE GENOMIC DNA]</scope>
    <source>
        <strain evidence="11 12">JCM 3224</strain>
    </source>
</reference>
<feature type="transmembrane region" description="Helical" evidence="9">
    <location>
        <begin position="100"/>
        <end position="126"/>
    </location>
</feature>
<proteinExistence type="predicted"/>
<keyword evidence="5" id="KW-0547">Nucleotide-binding</keyword>
<protein>
    <recommendedName>
        <fullName evidence="2">histidine kinase</fullName>
        <ecNumber evidence="2">2.7.13.3</ecNumber>
    </recommendedName>
</protein>
<sequence>MLQRRDRYVGLLSPRLRRILVDLGFGLVVTTAVVMMTLLAGPDDGSGRPDAVSCGLALALGTSMLVRRRWPVATLLFVGVGLAAFYVHGYPPVGIAVPMAAALFTAAQAGHLRVAVTGAVGLTAFMTTRQIWDSGTTYVLWYELFTALILMQATIAAGDTVRSRRGWQREAAKRAELMLVEQEHEAQRRVEQERVRIAREVHDVIAHTLTVISVQSSVAAEALADADAAPPVRQADAAIGTIRQSSREALRELRSTLGTLRLPDGQPRTPLAGLQGLRQLITSTAESGLTVDLDVVGEARPVPVIVESAVHRIVQEALTNVLRHAHADTATVRIRYTPETLEILVTDNGRSTSPAQVGAGFGIRGMRERVALLGGTFSAGPTPISGFAVSAALPAAASA</sequence>
<dbReference type="SUPFAM" id="SSF55874">
    <property type="entry name" value="ATPase domain of HSP90 chaperone/DNA topoisomerase II/histidine kinase"/>
    <property type="match status" value="1"/>
</dbReference>
<dbReference type="EMBL" id="JABELX010000003">
    <property type="protein sequence ID" value="NNH69934.1"/>
    <property type="molecule type" value="Genomic_DNA"/>
</dbReference>
<evidence type="ECO:0000313" key="11">
    <source>
        <dbReference type="EMBL" id="NNH69934.1"/>
    </source>
</evidence>
<dbReference type="Pfam" id="PF07730">
    <property type="entry name" value="HisKA_3"/>
    <property type="match status" value="1"/>
</dbReference>
<keyword evidence="9" id="KW-0472">Membrane</keyword>
<dbReference type="CDD" id="cd16917">
    <property type="entry name" value="HATPase_UhpB-NarQ-NarX-like"/>
    <property type="match status" value="1"/>
</dbReference>
<feature type="transmembrane region" description="Helical" evidence="9">
    <location>
        <begin position="20"/>
        <end position="40"/>
    </location>
</feature>
<dbReference type="InterPro" id="IPR055558">
    <property type="entry name" value="DUF7134"/>
</dbReference>
<dbReference type="GO" id="GO:0046983">
    <property type="term" value="F:protein dimerization activity"/>
    <property type="evidence" value="ECO:0007669"/>
    <property type="project" value="InterPro"/>
</dbReference>
<feature type="transmembrane region" description="Helical" evidence="9">
    <location>
        <begin position="138"/>
        <end position="158"/>
    </location>
</feature>
<evidence type="ECO:0000256" key="7">
    <source>
        <dbReference type="ARBA" id="ARBA00022840"/>
    </source>
</evidence>
<dbReference type="Gene3D" id="3.30.565.10">
    <property type="entry name" value="Histidine kinase-like ATPase, C-terminal domain"/>
    <property type="match status" value="1"/>
</dbReference>
<keyword evidence="4" id="KW-0808">Transferase</keyword>
<keyword evidence="12" id="KW-1185">Reference proteome</keyword>
<keyword evidence="6 11" id="KW-0418">Kinase</keyword>
<accession>A0A849BUS5</accession>
<keyword evidence="8" id="KW-0902">Two-component regulatory system</keyword>
<dbReference type="Gene3D" id="1.20.5.1930">
    <property type="match status" value="1"/>
</dbReference>
<evidence type="ECO:0000256" key="3">
    <source>
        <dbReference type="ARBA" id="ARBA00022553"/>
    </source>
</evidence>
<comment type="catalytic activity">
    <reaction evidence="1">
        <text>ATP + protein L-histidine = ADP + protein N-phospho-L-histidine.</text>
        <dbReference type="EC" id="2.7.13.3"/>
    </reaction>
</comment>
<dbReference type="Pfam" id="PF02518">
    <property type="entry name" value="HATPase_c"/>
    <property type="match status" value="1"/>
</dbReference>
<dbReference type="InterPro" id="IPR003594">
    <property type="entry name" value="HATPase_dom"/>
</dbReference>
<dbReference type="PANTHER" id="PTHR24421">
    <property type="entry name" value="NITRATE/NITRITE SENSOR PROTEIN NARX-RELATED"/>
    <property type="match status" value="1"/>
</dbReference>
<dbReference type="RefSeq" id="WP_067517908.1">
    <property type="nucleotide sequence ID" value="NZ_JABELX010000003.1"/>
</dbReference>
<dbReference type="PANTHER" id="PTHR24421:SF10">
    <property type="entry name" value="NITRATE_NITRITE SENSOR PROTEIN NARQ"/>
    <property type="match status" value="1"/>
</dbReference>
<evidence type="ECO:0000256" key="8">
    <source>
        <dbReference type="ARBA" id="ARBA00023012"/>
    </source>
</evidence>
<dbReference type="AlphaFoldDB" id="A0A849BUS5"/>
<evidence type="ECO:0000256" key="6">
    <source>
        <dbReference type="ARBA" id="ARBA00022777"/>
    </source>
</evidence>
<dbReference type="GO" id="GO:0000155">
    <property type="term" value="F:phosphorelay sensor kinase activity"/>
    <property type="evidence" value="ECO:0007669"/>
    <property type="project" value="InterPro"/>
</dbReference>
<evidence type="ECO:0000256" key="4">
    <source>
        <dbReference type="ARBA" id="ARBA00022679"/>
    </source>
</evidence>
<dbReference type="InterPro" id="IPR011712">
    <property type="entry name" value="Sig_transdc_His_kin_sub3_dim/P"/>
</dbReference>
<feature type="transmembrane region" description="Helical" evidence="9">
    <location>
        <begin position="70"/>
        <end position="88"/>
    </location>
</feature>
<evidence type="ECO:0000259" key="10">
    <source>
        <dbReference type="SMART" id="SM00387"/>
    </source>
</evidence>
<dbReference type="SMART" id="SM00387">
    <property type="entry name" value="HATPase_c"/>
    <property type="match status" value="1"/>
</dbReference>
<dbReference type="EC" id="2.7.13.3" evidence="2"/>
<dbReference type="GO" id="GO:0016020">
    <property type="term" value="C:membrane"/>
    <property type="evidence" value="ECO:0007669"/>
    <property type="project" value="InterPro"/>
</dbReference>
<evidence type="ECO:0000256" key="5">
    <source>
        <dbReference type="ARBA" id="ARBA00022741"/>
    </source>
</evidence>
<keyword evidence="7" id="KW-0067">ATP-binding</keyword>